<accession>A0AAW5QXF2</accession>
<feature type="domain" description="Bacterial Ig-like" evidence="2">
    <location>
        <begin position="596"/>
        <end position="678"/>
    </location>
</feature>
<dbReference type="GO" id="GO:0005737">
    <property type="term" value="C:cytoplasm"/>
    <property type="evidence" value="ECO:0007669"/>
    <property type="project" value="TreeGrafter"/>
</dbReference>
<evidence type="ECO:0000259" key="2">
    <source>
        <dbReference type="Pfam" id="PF16640"/>
    </source>
</evidence>
<feature type="domain" description="Bacterial Ig-like" evidence="2">
    <location>
        <begin position="497"/>
        <end position="582"/>
    </location>
</feature>
<dbReference type="GO" id="GO:0005085">
    <property type="term" value="F:guanyl-nucleotide exchange factor activity"/>
    <property type="evidence" value="ECO:0007669"/>
    <property type="project" value="TreeGrafter"/>
</dbReference>
<feature type="chain" id="PRO_5043330521" evidence="1">
    <location>
        <begin position="34"/>
        <end position="1067"/>
    </location>
</feature>
<dbReference type="PANTHER" id="PTHR45982">
    <property type="entry name" value="REGULATOR OF CHROMOSOME CONDENSATION"/>
    <property type="match status" value="1"/>
</dbReference>
<name>A0AAW5QXF2_9HYPH</name>
<feature type="signal peptide" evidence="1">
    <location>
        <begin position="1"/>
        <end position="33"/>
    </location>
</feature>
<dbReference type="InterPro" id="IPR000408">
    <property type="entry name" value="Reg_chr_condens"/>
</dbReference>
<dbReference type="AlphaFoldDB" id="A0AAW5QXF2"/>
<dbReference type="InterPro" id="IPR051553">
    <property type="entry name" value="Ran_GTPase-activating"/>
</dbReference>
<dbReference type="Pfam" id="PF13540">
    <property type="entry name" value="RCC1_2"/>
    <property type="match status" value="3"/>
</dbReference>
<dbReference type="PRINTS" id="PR00633">
    <property type="entry name" value="RCCNDNSATION"/>
</dbReference>
<dbReference type="PANTHER" id="PTHR45982:SF1">
    <property type="entry name" value="REGULATOR OF CHROMOSOME CONDENSATION"/>
    <property type="match status" value="1"/>
</dbReference>
<sequence length="1067" mass="105157">MRFCISGAGGRYPVRRAAVALVGVMVAVNAAQAGPTATRVESTLNPSTVGQNVTFTATVSGGGAPDGDVTFKDGPATLGTGTLDRVGHGAPLAPGLYHSCFLTAAGGVQCVGDDSDTQLGDAASGDSLTPVDVSGLASGVRGIDSHSKHTCALLDDGGVACWGLNDDRQTGAPSGFYQATPVTVSGLGGPATIVATGSQFSCAALQAGGVMCWGSGDPTPGPAAVSTPIAIGNLTERVIALAAGADHACAVIEGGAVKCWGDNSNGQLGDGNKPNDSESAITVAGLGGPAGDVAAGPGHSCAVLVAGGIACWGLNNLGQLGDGSTSYRPSPVSVSGGLTGIVAVDAGYGHTCALSGSGAVSCWGDGSLDQLGHGSATGSAVPVTPSGLTGGVAALATGEFHSCVIMQDGTARCWGYNNDGQAATGNTNAAAVPLAAGGYAVGDLRGYSVATVSTTALSGGARTITAAYPGAASHDPSVSEGLAQQVDQAVSSTGIASSTNTTVTGQAVTFTATVASAAGTPGGIVTFRNGPTVLGTAALDGGGVATLSVTALSVGAHSITADYDGDANFAGSASVGIAHTVNKGAATAAISAASLIVAEGQSVTLTATVSAFGPANGTPDGMVSFRKGATPLAGDISLSGGAVSLDVTLPVGTHAIHVVYAGSSDWLGDTSGTITVTVEAASVPPVVEPGDAVAVSPDRRKAQQQPAMAAVKSGYVVVWRAQARGASGIEGRRFRASGQPAGKDFSVSRGTGRAETDPAVAALRRGGFVAVWAAKGVDGGGFGIAGQVFRRNGKPAGRVIQVNTHARGNQTRPAVASLADGSFVVVWESARQDGSGKGIYAQAFTASGRKRGRELLINRTTARSQAAPAVAALGRKGFVVAWESQKQDGSGYGLFARRLDKRGRPKGAEIPLNTTTAEHQRTPSLAALADGGVLASWASLQQDGSGYGIVARRLDGRGRPAGAEVQINTTAANHQSEPSAAGLAGGGFAVVWTSTGQDGAGHGVYGQVFDAGGDPYGAEYRVNDATAGDQWQPATAALATGDLAITWTGEAASKGRDDVYGAIVPLD</sequence>
<evidence type="ECO:0000313" key="4">
    <source>
        <dbReference type="Proteomes" id="UP001320898"/>
    </source>
</evidence>
<keyword evidence="4" id="KW-1185">Reference proteome</keyword>
<dbReference type="SUPFAM" id="SSF50985">
    <property type="entry name" value="RCC1/BLIP-II"/>
    <property type="match status" value="1"/>
</dbReference>
<keyword evidence="1" id="KW-0732">Signal</keyword>
<protein>
    <submittedName>
        <fullName evidence="3">Ig-like domain repeat protein</fullName>
    </submittedName>
</protein>
<dbReference type="Gene3D" id="2.130.10.30">
    <property type="entry name" value="Regulator of chromosome condensation 1/beta-lactamase-inhibitor protein II"/>
    <property type="match status" value="2"/>
</dbReference>
<dbReference type="Pfam" id="PF16640">
    <property type="entry name" value="Big_3_5"/>
    <property type="match status" value="2"/>
</dbReference>
<dbReference type="PROSITE" id="PS50012">
    <property type="entry name" value="RCC1_3"/>
    <property type="match status" value="6"/>
</dbReference>
<evidence type="ECO:0000313" key="3">
    <source>
        <dbReference type="EMBL" id="MCT8971348.1"/>
    </source>
</evidence>
<dbReference type="Gene3D" id="2.60.40.10">
    <property type="entry name" value="Immunoglobulins"/>
    <property type="match status" value="2"/>
</dbReference>
<dbReference type="Pfam" id="PF00415">
    <property type="entry name" value="RCC1"/>
    <property type="match status" value="1"/>
</dbReference>
<organism evidence="3 4">
    <name type="scientific">Microbaculum marinisediminis</name>
    <dbReference type="NCBI Taxonomy" id="2931392"/>
    <lineage>
        <taxon>Bacteria</taxon>
        <taxon>Pseudomonadati</taxon>
        <taxon>Pseudomonadota</taxon>
        <taxon>Alphaproteobacteria</taxon>
        <taxon>Hyphomicrobiales</taxon>
        <taxon>Tepidamorphaceae</taxon>
        <taxon>Microbaculum</taxon>
    </lineage>
</organism>
<dbReference type="InterPro" id="IPR009091">
    <property type="entry name" value="RCC1/BLIP-II"/>
</dbReference>
<gene>
    <name evidence="3" type="ORF">MUB46_05680</name>
</gene>
<reference evidence="3 4" key="1">
    <citation type="submission" date="2022-04" db="EMBL/GenBank/DDBJ databases">
        <authorList>
            <person name="Ye Y.-Q."/>
            <person name="Du Z.-J."/>
        </authorList>
    </citation>
    <scope>NUCLEOTIDE SEQUENCE [LARGE SCALE GENOMIC DNA]</scope>
    <source>
        <strain evidence="3 4">A6E488</strain>
    </source>
</reference>
<proteinExistence type="predicted"/>
<evidence type="ECO:0000256" key="1">
    <source>
        <dbReference type="SAM" id="SignalP"/>
    </source>
</evidence>
<comment type="caution">
    <text evidence="3">The sequence shown here is derived from an EMBL/GenBank/DDBJ whole genome shotgun (WGS) entry which is preliminary data.</text>
</comment>
<dbReference type="RefSeq" id="WP_261614911.1">
    <property type="nucleotide sequence ID" value="NZ_JALIDZ010000002.1"/>
</dbReference>
<dbReference type="InterPro" id="IPR032109">
    <property type="entry name" value="Big_3_5"/>
</dbReference>
<dbReference type="EMBL" id="JALIDZ010000002">
    <property type="protein sequence ID" value="MCT8971348.1"/>
    <property type="molecule type" value="Genomic_DNA"/>
</dbReference>
<dbReference type="Proteomes" id="UP001320898">
    <property type="component" value="Unassembled WGS sequence"/>
</dbReference>
<dbReference type="InterPro" id="IPR013783">
    <property type="entry name" value="Ig-like_fold"/>
</dbReference>